<dbReference type="EMBL" id="QKVK01000005">
    <property type="protein sequence ID" value="PZF76636.1"/>
    <property type="molecule type" value="Genomic_DNA"/>
</dbReference>
<dbReference type="Proteomes" id="UP000248795">
    <property type="component" value="Unassembled WGS sequence"/>
</dbReference>
<keyword evidence="3" id="KW-1185">Reference proteome</keyword>
<gene>
    <name evidence="2" type="ORF">DK847_12635</name>
</gene>
<sequence>MTAPSKLSSALRSLALSAIGIASAGLLAPAVADTPPAFTIRNKTGLPDTQIRLYYLGAGMNTAGDFVVLKPDGSWAKAGGPDTGWNPTGWNTNANSGKGGATGAGVVPCYPAKGGETVTIPLDAKSLRVYLFQVRKSQAQFNTPCMTAPAKTGQKFVRGAFGTTFTAGDASATSLSPFAYTLLTGNGGLVGPKLNNLKSGNFPAWAYAEIGAADIDASQVDAIAFPINITAKMTTSPGTTHPLWNMGVGFTPNGEGIVNMQSIVASYRAFVATLPVDGGTPTAPTKPQRNYNNLIVGIPGGLGFLTNPGKYLGEVNPGGPFFVNVFSNLADGYIWNNWTGTIDDGGILSGTPNNLPQTVFSGSVVTLPSYPGYKGKATLKALKFTGGGVSAYVLSPSTYQTLCKANAINGACGYMSTAYQIFAADGALNTPIDNNQFNLLSTAEQNAWATYGGAPTYNTVVARLGLIISMAFNRGVAGGLQTKGGLCADKVRYPHTSACWSDQALWYPKPATTPADKAKYFGGDTTQNEFSRWLHTAQIGTAPKIVPMMTRPNNPAVSANGVMGMGYGFAVDENPTPPFNPLTMAQTPSEFSSNVAMETSSGCNYITFSPLLAGVANWSPVSPTCAPAP</sequence>
<reference evidence="3" key="1">
    <citation type="submission" date="2018-06" db="EMBL/GenBank/DDBJ databases">
        <title>Aestuariibacter litoralis strain KCTC 52945T.</title>
        <authorList>
            <person name="Li X."/>
            <person name="Salam N."/>
            <person name="Li J.-L."/>
            <person name="Chen Y.-M."/>
            <person name="Yang Z.-W."/>
            <person name="Zhang L.-Y."/>
            <person name="Han M.-X."/>
            <person name="Xiao M."/>
            <person name="Li W.-J."/>
        </authorList>
    </citation>
    <scope>NUCLEOTIDE SEQUENCE [LARGE SCALE GENOMIC DNA]</scope>
    <source>
        <strain evidence="3">KCTC 52945</strain>
    </source>
</reference>
<accession>A0A2W2BT59</accession>
<dbReference type="AlphaFoldDB" id="A0A2W2BT59"/>
<protein>
    <recommendedName>
        <fullName evidence="4">Beta-1,3-glucanase N-terminal domain-containing protein</fullName>
    </recommendedName>
</protein>
<feature type="chain" id="PRO_5015873042" description="Beta-1,3-glucanase N-terminal domain-containing protein" evidence="1">
    <location>
        <begin position="25"/>
        <end position="629"/>
    </location>
</feature>
<evidence type="ECO:0000313" key="3">
    <source>
        <dbReference type="Proteomes" id="UP000248795"/>
    </source>
</evidence>
<evidence type="ECO:0000313" key="2">
    <source>
        <dbReference type="EMBL" id="PZF76636.1"/>
    </source>
</evidence>
<organism evidence="2 3">
    <name type="scientific">Aestuariivirga litoralis</name>
    <dbReference type="NCBI Taxonomy" id="2650924"/>
    <lineage>
        <taxon>Bacteria</taxon>
        <taxon>Pseudomonadati</taxon>
        <taxon>Pseudomonadota</taxon>
        <taxon>Alphaproteobacteria</taxon>
        <taxon>Hyphomicrobiales</taxon>
        <taxon>Aestuariivirgaceae</taxon>
        <taxon>Aestuariivirga</taxon>
    </lineage>
</organism>
<dbReference type="RefSeq" id="WP_111198872.1">
    <property type="nucleotide sequence ID" value="NZ_QKVK01000005.1"/>
</dbReference>
<comment type="caution">
    <text evidence="2">The sequence shown here is derived from an EMBL/GenBank/DDBJ whole genome shotgun (WGS) entry which is preliminary data.</text>
</comment>
<proteinExistence type="predicted"/>
<name>A0A2W2BT59_9HYPH</name>
<evidence type="ECO:0008006" key="4">
    <source>
        <dbReference type="Google" id="ProtNLM"/>
    </source>
</evidence>
<keyword evidence="1" id="KW-0732">Signal</keyword>
<feature type="signal peptide" evidence="1">
    <location>
        <begin position="1"/>
        <end position="24"/>
    </location>
</feature>
<evidence type="ECO:0000256" key="1">
    <source>
        <dbReference type="SAM" id="SignalP"/>
    </source>
</evidence>